<dbReference type="InterPro" id="IPR036423">
    <property type="entry name" value="SOD-like_Cu/Zn_dom_sf"/>
</dbReference>
<proteinExistence type="inferred from homology"/>
<dbReference type="RefSeq" id="WP_043871212.1">
    <property type="nucleotide sequence ID" value="NZ_CP004393.1"/>
</dbReference>
<dbReference type="PANTHER" id="PTHR10003">
    <property type="entry name" value="SUPEROXIDE DISMUTASE CU-ZN -RELATED"/>
    <property type="match status" value="1"/>
</dbReference>
<dbReference type="KEGG" id="cid:P73_4330"/>
<evidence type="ECO:0000259" key="4">
    <source>
        <dbReference type="Pfam" id="PF00080"/>
    </source>
</evidence>
<feature type="signal peptide" evidence="3">
    <location>
        <begin position="1"/>
        <end position="20"/>
    </location>
</feature>
<keyword evidence="6" id="KW-1185">Reference proteome</keyword>
<dbReference type="STRING" id="1208324.P73_4330"/>
<name>A0A0B5E6G7_9RHOB</name>
<dbReference type="InterPro" id="IPR001424">
    <property type="entry name" value="SOD_Cu_Zn_dom"/>
</dbReference>
<dbReference type="Gene3D" id="2.60.40.200">
    <property type="entry name" value="Superoxide dismutase, copper/zinc binding domain"/>
    <property type="match status" value="1"/>
</dbReference>
<evidence type="ECO:0000256" key="3">
    <source>
        <dbReference type="SAM" id="SignalP"/>
    </source>
</evidence>
<feature type="region of interest" description="Disordered" evidence="2">
    <location>
        <begin position="147"/>
        <end position="167"/>
    </location>
</feature>
<dbReference type="InterPro" id="IPR018152">
    <property type="entry name" value="SOD_Cu/Zn_BS"/>
</dbReference>
<organism evidence="5 6">
    <name type="scientific">Celeribacter indicus</name>
    <dbReference type="NCBI Taxonomy" id="1208324"/>
    <lineage>
        <taxon>Bacteria</taxon>
        <taxon>Pseudomonadati</taxon>
        <taxon>Pseudomonadota</taxon>
        <taxon>Alphaproteobacteria</taxon>
        <taxon>Rhodobacterales</taxon>
        <taxon>Roseobacteraceae</taxon>
        <taxon>Celeribacter</taxon>
    </lineage>
</organism>
<evidence type="ECO:0000256" key="1">
    <source>
        <dbReference type="ARBA" id="ARBA00010457"/>
    </source>
</evidence>
<feature type="chain" id="PRO_5002115776" evidence="3">
    <location>
        <begin position="21"/>
        <end position="167"/>
    </location>
</feature>
<dbReference type="Proteomes" id="UP000031521">
    <property type="component" value="Chromosome"/>
</dbReference>
<dbReference type="Pfam" id="PF00080">
    <property type="entry name" value="Sod_Cu"/>
    <property type="match status" value="1"/>
</dbReference>
<gene>
    <name evidence="5" type="ORF">P73_4330</name>
</gene>
<dbReference type="SUPFAM" id="SSF49329">
    <property type="entry name" value="Cu,Zn superoxide dismutase-like"/>
    <property type="match status" value="1"/>
</dbReference>
<protein>
    <submittedName>
        <fullName evidence="5">Superoxide dismutase, copper/zinc binding protein</fullName>
    </submittedName>
</protein>
<accession>A0A0B5E6G7</accession>
<dbReference type="PROSITE" id="PS00087">
    <property type="entry name" value="SOD_CU_ZN_1"/>
    <property type="match status" value="1"/>
</dbReference>
<dbReference type="AlphaFoldDB" id="A0A0B5E6G7"/>
<feature type="domain" description="Superoxide dismutase copper/zinc binding" evidence="4">
    <location>
        <begin position="36"/>
        <end position="162"/>
    </location>
</feature>
<sequence length="167" mass="17207">MKTLMIAALTGTLLAPAAYAAEATADVQDLEGNALGAVRVYDTPSGVAVATITLTELPEGVHAIHLHEVGDCESEDFSSAGGHIAGDREHGVLAEGGPHPGDMPNLTVKENGVGEVEVFLPDIDVERDLLDEDGAAFVMHEGVDDYESQPAGDAGDRLACGAFSAPE</sequence>
<evidence type="ECO:0000313" key="5">
    <source>
        <dbReference type="EMBL" id="AJE49045.1"/>
    </source>
</evidence>
<keyword evidence="3" id="KW-0732">Signal</keyword>
<reference evidence="5 6" key="1">
    <citation type="journal article" date="2014" name="Int. J. Syst. Evol. Microbiol.">
        <title>Celeribacter indicus sp. nov., a polycyclic aromatic hydrocarbon-degrading bacterium from deep-sea sediment and reclassification of Huaishuia halophila as Celeribacter halophilus comb. nov.</title>
        <authorList>
            <person name="Lai Q."/>
            <person name="Cao J."/>
            <person name="Yuan J."/>
            <person name="Li F."/>
            <person name="Shao Z."/>
        </authorList>
    </citation>
    <scope>NUCLEOTIDE SEQUENCE [LARGE SCALE GENOMIC DNA]</scope>
    <source>
        <strain evidence="5">P73</strain>
    </source>
</reference>
<dbReference type="OrthoDB" id="5431326at2"/>
<evidence type="ECO:0000256" key="2">
    <source>
        <dbReference type="SAM" id="MobiDB-lite"/>
    </source>
</evidence>
<dbReference type="GO" id="GO:0005507">
    <property type="term" value="F:copper ion binding"/>
    <property type="evidence" value="ECO:0007669"/>
    <property type="project" value="InterPro"/>
</dbReference>
<dbReference type="GO" id="GO:0006801">
    <property type="term" value="P:superoxide metabolic process"/>
    <property type="evidence" value="ECO:0007669"/>
    <property type="project" value="InterPro"/>
</dbReference>
<evidence type="ECO:0000313" key="6">
    <source>
        <dbReference type="Proteomes" id="UP000031521"/>
    </source>
</evidence>
<dbReference type="EMBL" id="CP004393">
    <property type="protein sequence ID" value="AJE49045.1"/>
    <property type="molecule type" value="Genomic_DNA"/>
</dbReference>
<dbReference type="HOGENOM" id="CLU_056632_8_1_5"/>
<comment type="similarity">
    <text evidence="1">Belongs to the Cu-Zn superoxide dismutase family.</text>
</comment>
<dbReference type="InterPro" id="IPR024134">
    <property type="entry name" value="SOD_Cu/Zn_/chaperone"/>
</dbReference>